<dbReference type="CDD" id="cd06257">
    <property type="entry name" value="DnaJ"/>
    <property type="match status" value="1"/>
</dbReference>
<evidence type="ECO:0000256" key="5">
    <source>
        <dbReference type="ARBA" id="ARBA00023136"/>
    </source>
</evidence>
<dbReference type="Pfam" id="PF00226">
    <property type="entry name" value="DnaJ"/>
    <property type="match status" value="1"/>
</dbReference>
<feature type="domain" description="J" evidence="8">
    <location>
        <begin position="53"/>
        <end position="117"/>
    </location>
</feature>
<feature type="compositionally biased region" description="Basic residues" evidence="6">
    <location>
        <begin position="197"/>
        <end position="206"/>
    </location>
</feature>
<comment type="subcellular location">
    <subcellularLocation>
        <location evidence="1">Endoplasmic reticulum membrane</location>
        <topology evidence="1">Single-pass membrane protein</topology>
    </subcellularLocation>
</comment>
<feature type="compositionally biased region" description="Basic and acidic residues" evidence="6">
    <location>
        <begin position="22"/>
        <end position="40"/>
    </location>
</feature>
<organism evidence="9 10">
    <name type="scientific">Ascodesmis nigricans</name>
    <dbReference type="NCBI Taxonomy" id="341454"/>
    <lineage>
        <taxon>Eukaryota</taxon>
        <taxon>Fungi</taxon>
        <taxon>Dikarya</taxon>
        <taxon>Ascomycota</taxon>
        <taxon>Pezizomycotina</taxon>
        <taxon>Pezizomycetes</taxon>
        <taxon>Pezizales</taxon>
        <taxon>Ascodesmidaceae</taxon>
        <taxon>Ascodesmis</taxon>
    </lineage>
</organism>
<evidence type="ECO:0000256" key="6">
    <source>
        <dbReference type="SAM" id="MobiDB-lite"/>
    </source>
</evidence>
<keyword evidence="2 7" id="KW-0812">Transmembrane</keyword>
<proteinExistence type="predicted"/>
<dbReference type="GO" id="GO:0030544">
    <property type="term" value="F:Hsp70 protein binding"/>
    <property type="evidence" value="ECO:0007669"/>
    <property type="project" value="TreeGrafter"/>
</dbReference>
<evidence type="ECO:0000313" key="10">
    <source>
        <dbReference type="Proteomes" id="UP000298138"/>
    </source>
</evidence>
<dbReference type="Pfam" id="PF09320">
    <property type="entry name" value="DUF1977"/>
    <property type="match status" value="1"/>
</dbReference>
<sequence length="369" mass="40702">MSSSSASGRDEKSGSSTSSAPRFREHSHGRQDREFTTEQKAAVERIRRCKTTAYYEILSVTKDASDGQIKKAYHKLSLATHPDKNGAPGADEAFKLVSKAFQVLSDPQKRSIYDSTGADPENRRVPPTSSSFSGGSPFGPRGGGRPFEADLTPEDLFNMFFGGGGNPIFGDAFGPGASFTFGGPGIRVHQFGGAGPRMRRTARTHTHPAAGGGAGTAAGNTDSAPLPPISRMFWQLLPLIIFFILPMLSGLFTSTPSAKGPRFHTTPSPPFTEMRTTPTHEIPFWVDPKDVQDMTRKQASEFEKRVEARIVNEWSVGCRKEEMEREREMQDAIGIFFTDYERLEKAKRKEMPSCAKIEEVQKRSKRKMN</sequence>
<dbReference type="GO" id="GO:0071218">
    <property type="term" value="P:cellular response to misfolded protein"/>
    <property type="evidence" value="ECO:0007669"/>
    <property type="project" value="TreeGrafter"/>
</dbReference>
<dbReference type="FunFam" id="1.10.287.110:FF:000070">
    <property type="entry name" value="Endoplasmic reticulum protein, putative"/>
    <property type="match status" value="1"/>
</dbReference>
<dbReference type="InterPro" id="IPR051100">
    <property type="entry name" value="DnaJ_subfamily_B/C"/>
</dbReference>
<dbReference type="STRING" id="341454.A0A4V3SIJ7"/>
<evidence type="ECO:0000313" key="9">
    <source>
        <dbReference type="EMBL" id="TGZ80345.1"/>
    </source>
</evidence>
<dbReference type="GO" id="GO:0005789">
    <property type="term" value="C:endoplasmic reticulum membrane"/>
    <property type="evidence" value="ECO:0007669"/>
    <property type="project" value="UniProtKB-SubCell"/>
</dbReference>
<dbReference type="PROSITE" id="PS50076">
    <property type="entry name" value="DNAJ_2"/>
    <property type="match status" value="1"/>
</dbReference>
<feature type="compositionally biased region" description="Low complexity" evidence="6">
    <location>
        <begin position="126"/>
        <end position="135"/>
    </location>
</feature>
<name>A0A4V3SIJ7_9PEZI</name>
<evidence type="ECO:0000256" key="7">
    <source>
        <dbReference type="SAM" id="Phobius"/>
    </source>
</evidence>
<dbReference type="InterPro" id="IPR018253">
    <property type="entry name" value="DnaJ_domain_CS"/>
</dbReference>
<dbReference type="FunCoup" id="A0A4V3SIJ7">
    <property type="interactions" value="173"/>
</dbReference>
<dbReference type="AlphaFoldDB" id="A0A4V3SIJ7"/>
<dbReference type="PROSITE" id="PS00636">
    <property type="entry name" value="DNAJ_1"/>
    <property type="match status" value="1"/>
</dbReference>
<dbReference type="Proteomes" id="UP000298138">
    <property type="component" value="Unassembled WGS sequence"/>
</dbReference>
<dbReference type="EMBL" id="ML220125">
    <property type="protein sequence ID" value="TGZ80345.1"/>
    <property type="molecule type" value="Genomic_DNA"/>
</dbReference>
<feature type="transmembrane region" description="Helical" evidence="7">
    <location>
        <begin position="232"/>
        <end position="252"/>
    </location>
</feature>
<dbReference type="PRINTS" id="PR00625">
    <property type="entry name" value="JDOMAIN"/>
</dbReference>
<evidence type="ECO:0000256" key="4">
    <source>
        <dbReference type="ARBA" id="ARBA00022989"/>
    </source>
</evidence>
<dbReference type="PANTHER" id="PTHR43908">
    <property type="entry name" value="AT29763P-RELATED"/>
    <property type="match status" value="1"/>
</dbReference>
<dbReference type="InterPro" id="IPR015399">
    <property type="entry name" value="DUF1977_DnaJ-like"/>
</dbReference>
<feature type="compositionally biased region" description="Gly residues" evidence="6">
    <location>
        <begin position="136"/>
        <end position="145"/>
    </location>
</feature>
<feature type="region of interest" description="Disordered" evidence="6">
    <location>
        <begin position="256"/>
        <end position="276"/>
    </location>
</feature>
<evidence type="ECO:0000259" key="8">
    <source>
        <dbReference type="PROSITE" id="PS50076"/>
    </source>
</evidence>
<dbReference type="SUPFAM" id="SSF46565">
    <property type="entry name" value="Chaperone J-domain"/>
    <property type="match status" value="1"/>
</dbReference>
<keyword evidence="10" id="KW-1185">Reference proteome</keyword>
<keyword evidence="4 7" id="KW-1133">Transmembrane helix</keyword>
<feature type="region of interest" description="Disordered" evidence="6">
    <location>
        <begin position="1"/>
        <end position="40"/>
    </location>
</feature>
<dbReference type="InterPro" id="IPR001623">
    <property type="entry name" value="DnaJ_domain"/>
</dbReference>
<dbReference type="SMART" id="SM00271">
    <property type="entry name" value="DnaJ"/>
    <property type="match status" value="1"/>
</dbReference>
<feature type="region of interest" description="Disordered" evidence="6">
    <location>
        <begin position="108"/>
        <end position="149"/>
    </location>
</feature>
<protein>
    <submittedName>
        <fullName evidence="9">DnaJ-domain-containing protein</fullName>
    </submittedName>
</protein>
<gene>
    <name evidence="9" type="ORF">EX30DRAFT_57489</name>
</gene>
<dbReference type="PANTHER" id="PTHR43908:SF3">
    <property type="entry name" value="AT29763P-RELATED"/>
    <property type="match status" value="1"/>
</dbReference>
<dbReference type="Gene3D" id="1.10.287.110">
    <property type="entry name" value="DnaJ domain"/>
    <property type="match status" value="1"/>
</dbReference>
<dbReference type="InParanoid" id="A0A4V3SIJ7"/>
<dbReference type="OrthoDB" id="1507364at2759"/>
<evidence type="ECO:0000256" key="2">
    <source>
        <dbReference type="ARBA" id="ARBA00022692"/>
    </source>
</evidence>
<dbReference type="InterPro" id="IPR036869">
    <property type="entry name" value="J_dom_sf"/>
</dbReference>
<accession>A0A4V3SIJ7</accession>
<evidence type="ECO:0000256" key="3">
    <source>
        <dbReference type="ARBA" id="ARBA00022824"/>
    </source>
</evidence>
<keyword evidence="5 7" id="KW-0472">Membrane</keyword>
<feature type="region of interest" description="Disordered" evidence="6">
    <location>
        <begin position="192"/>
        <end position="222"/>
    </location>
</feature>
<reference evidence="9 10" key="1">
    <citation type="submission" date="2019-04" db="EMBL/GenBank/DDBJ databases">
        <title>Comparative genomics and transcriptomics to analyze fruiting body development in filamentous ascomycetes.</title>
        <authorList>
            <consortium name="DOE Joint Genome Institute"/>
            <person name="Lutkenhaus R."/>
            <person name="Traeger S."/>
            <person name="Breuer J."/>
            <person name="Kuo A."/>
            <person name="Lipzen A."/>
            <person name="Pangilinan J."/>
            <person name="Dilworth D."/>
            <person name="Sandor L."/>
            <person name="Poggeler S."/>
            <person name="Barry K."/>
            <person name="Grigoriev I.V."/>
            <person name="Nowrousian M."/>
        </authorList>
    </citation>
    <scope>NUCLEOTIDE SEQUENCE [LARGE SCALE GENOMIC DNA]</scope>
    <source>
        <strain evidence="9 10">CBS 389.68</strain>
    </source>
</reference>
<evidence type="ECO:0000256" key="1">
    <source>
        <dbReference type="ARBA" id="ARBA00004389"/>
    </source>
</evidence>
<keyword evidence="3" id="KW-0256">Endoplasmic reticulum</keyword>